<dbReference type="EC" id="2.7.11.1" evidence="6"/>
<dbReference type="GO" id="GO:0004674">
    <property type="term" value="F:protein serine/threonine kinase activity"/>
    <property type="evidence" value="ECO:0007669"/>
    <property type="project" value="UniProtKB-KW"/>
</dbReference>
<dbReference type="GO" id="GO:0005524">
    <property type="term" value="F:ATP binding"/>
    <property type="evidence" value="ECO:0007669"/>
    <property type="project" value="UniProtKB-UniRule"/>
</dbReference>
<dbReference type="SUPFAM" id="SSF56112">
    <property type="entry name" value="Protein kinase-like (PK-like)"/>
    <property type="match status" value="1"/>
</dbReference>
<evidence type="ECO:0000259" key="5">
    <source>
        <dbReference type="PROSITE" id="PS50011"/>
    </source>
</evidence>
<keyword evidence="1 3" id="KW-0547">Nucleotide-binding</keyword>
<feature type="transmembrane region" description="Helical" evidence="4">
    <location>
        <begin position="307"/>
        <end position="330"/>
    </location>
</feature>
<dbReference type="KEGG" id="mmau:NCTC10168_00412"/>
<dbReference type="InterPro" id="IPR008436">
    <property type="entry name" value="SRP-like"/>
</dbReference>
<evidence type="ECO:0000256" key="3">
    <source>
        <dbReference type="PROSITE-ProRule" id="PRU10141"/>
    </source>
</evidence>
<dbReference type="PANTHER" id="PTHR24361">
    <property type="entry name" value="MITOGEN-ACTIVATED KINASE KINASE KINASE"/>
    <property type="match status" value="1"/>
</dbReference>
<keyword evidence="4" id="KW-0472">Membrane</keyword>
<dbReference type="SMART" id="SM00220">
    <property type="entry name" value="S_TKc"/>
    <property type="match status" value="1"/>
</dbReference>
<feature type="domain" description="Protein kinase" evidence="5">
    <location>
        <begin position="13"/>
        <end position="278"/>
    </location>
</feature>
<reference evidence="6 7" key="1">
    <citation type="submission" date="2019-01" db="EMBL/GenBank/DDBJ databases">
        <authorList>
            <consortium name="Pathogen Informatics"/>
        </authorList>
    </citation>
    <scope>NUCLEOTIDE SEQUENCE [LARGE SCALE GENOMIC DNA]</scope>
    <source>
        <strain evidence="6 7">NCTC10168</strain>
    </source>
</reference>
<dbReference type="RefSeq" id="WP_129646628.1">
    <property type="nucleotide sequence ID" value="NZ_LR215037.1"/>
</dbReference>
<keyword evidence="4" id="KW-0812">Transmembrane</keyword>
<evidence type="ECO:0000313" key="7">
    <source>
        <dbReference type="Proteomes" id="UP000290243"/>
    </source>
</evidence>
<dbReference type="Proteomes" id="UP000290243">
    <property type="component" value="Chromosome"/>
</dbReference>
<dbReference type="Gene3D" id="1.10.510.10">
    <property type="entry name" value="Transferase(Phosphotransferase) domain 1"/>
    <property type="match status" value="1"/>
</dbReference>
<dbReference type="EMBL" id="LR215037">
    <property type="protein sequence ID" value="VEU75490.1"/>
    <property type="molecule type" value="Genomic_DNA"/>
</dbReference>
<dbReference type="Pfam" id="PF00069">
    <property type="entry name" value="Pkinase"/>
    <property type="match status" value="1"/>
</dbReference>
<keyword evidence="4" id="KW-1133">Transmembrane helix</keyword>
<evidence type="ECO:0000256" key="4">
    <source>
        <dbReference type="SAM" id="Phobius"/>
    </source>
</evidence>
<organism evidence="6 7">
    <name type="scientific">Mycoplasmopsis maculosa</name>
    <dbReference type="NCBI Taxonomy" id="114885"/>
    <lineage>
        <taxon>Bacteria</taxon>
        <taxon>Bacillati</taxon>
        <taxon>Mycoplasmatota</taxon>
        <taxon>Mycoplasmoidales</taxon>
        <taxon>Metamycoplasmataceae</taxon>
        <taxon>Mycoplasmopsis</taxon>
    </lineage>
</organism>
<keyword evidence="6" id="KW-0723">Serine/threonine-protein kinase</keyword>
<accession>A0A449B4H5</accession>
<dbReference type="InterPro" id="IPR011009">
    <property type="entry name" value="Kinase-like_dom_sf"/>
</dbReference>
<keyword evidence="2 3" id="KW-0067">ATP-binding</keyword>
<protein>
    <submittedName>
        <fullName evidence="6">Serine/threonine protein kinase</fullName>
        <ecNumber evidence="6">2.7.11.1</ecNumber>
    </submittedName>
</protein>
<dbReference type="PROSITE" id="PS00108">
    <property type="entry name" value="PROTEIN_KINASE_ST"/>
    <property type="match status" value="1"/>
</dbReference>
<sequence length="335" mass="38386">MNIKINSRIYNKYKINKIIGNGGFSEVYKIENKFSFDSDDKFYALKYLVLKNENNKNGVINRFLQEIKIMKQVNSKFFPKYIDSYLDDEEQYLVMEYIEGRNISELLKRNGKFSTEAAVSYVSQACEAIHELHTLNIIHRDIKSSNILINKLNEIRILDFGLSLDPDSQRHTEETKVVGSVCYMAPELCTTNTSPSRKSDIYALGILLFELLTGIYPIQGKDAQETLKKQSSQLMPRVTDYTLVPTALENVIIKATAKDPEKRYKSAYEMKRDLDTSLDKSRIFEKPLNTKTYKSKKYLSEIINSKAFLITMVIISIILLIIGITLITVFSSGGN</sequence>
<keyword evidence="6" id="KW-0808">Transferase</keyword>
<dbReference type="GO" id="GO:0005737">
    <property type="term" value="C:cytoplasm"/>
    <property type="evidence" value="ECO:0007669"/>
    <property type="project" value="TreeGrafter"/>
</dbReference>
<keyword evidence="6" id="KW-0418">Kinase</keyword>
<evidence type="ECO:0000256" key="2">
    <source>
        <dbReference type="ARBA" id="ARBA00022840"/>
    </source>
</evidence>
<proteinExistence type="predicted"/>
<dbReference type="InterPro" id="IPR008271">
    <property type="entry name" value="Ser/Thr_kinase_AS"/>
</dbReference>
<dbReference type="OrthoDB" id="9788659at2"/>
<dbReference type="GO" id="GO:0019867">
    <property type="term" value="C:outer membrane"/>
    <property type="evidence" value="ECO:0007669"/>
    <property type="project" value="InterPro"/>
</dbReference>
<gene>
    <name evidence="6" type="primary">pknB</name>
    <name evidence="6" type="ORF">NCTC10168_00412</name>
</gene>
<dbReference type="InterPro" id="IPR053235">
    <property type="entry name" value="Ser_Thr_kinase"/>
</dbReference>
<dbReference type="CDD" id="cd14014">
    <property type="entry name" value="STKc_PknB_like"/>
    <property type="match status" value="1"/>
</dbReference>
<keyword evidence="7" id="KW-1185">Reference proteome</keyword>
<feature type="binding site" evidence="3">
    <location>
        <position position="51"/>
    </location>
    <ligand>
        <name>ATP</name>
        <dbReference type="ChEBI" id="CHEBI:30616"/>
    </ligand>
</feature>
<name>A0A449B4H5_9BACT</name>
<dbReference type="PROSITE" id="PS50011">
    <property type="entry name" value="PROTEIN_KINASE_DOM"/>
    <property type="match status" value="1"/>
</dbReference>
<evidence type="ECO:0000256" key="1">
    <source>
        <dbReference type="ARBA" id="ARBA00022741"/>
    </source>
</evidence>
<dbReference type="AlphaFoldDB" id="A0A449B4H5"/>
<dbReference type="InterPro" id="IPR017441">
    <property type="entry name" value="Protein_kinase_ATP_BS"/>
</dbReference>
<dbReference type="Pfam" id="PF05745">
    <property type="entry name" value="CRPA"/>
    <property type="match status" value="1"/>
</dbReference>
<dbReference type="PROSITE" id="PS00107">
    <property type="entry name" value="PROTEIN_KINASE_ATP"/>
    <property type="match status" value="1"/>
</dbReference>
<dbReference type="InterPro" id="IPR000719">
    <property type="entry name" value="Prot_kinase_dom"/>
</dbReference>
<evidence type="ECO:0000313" key="6">
    <source>
        <dbReference type="EMBL" id="VEU75490.1"/>
    </source>
</evidence>